<sequence>MLFAVRDLQLSFHHLCDEIRENLKLEEKHTKWKALEQPLGELHRVFKGELYVKHCMDNSGWCGKVINLHQTKESKTALSFIHNIFYYFRSSKPSRLLERSQVSTLLRWRCCCCDGERPPCSEAEADLKLDLI</sequence>
<organism evidence="2 3">
    <name type="scientific">Brassica carinata</name>
    <name type="common">Ethiopian mustard</name>
    <name type="synonym">Abyssinian cabbage</name>
    <dbReference type="NCBI Taxonomy" id="52824"/>
    <lineage>
        <taxon>Eukaryota</taxon>
        <taxon>Viridiplantae</taxon>
        <taxon>Streptophyta</taxon>
        <taxon>Embryophyta</taxon>
        <taxon>Tracheophyta</taxon>
        <taxon>Spermatophyta</taxon>
        <taxon>Magnoliopsida</taxon>
        <taxon>eudicotyledons</taxon>
        <taxon>Gunneridae</taxon>
        <taxon>Pentapetalae</taxon>
        <taxon>rosids</taxon>
        <taxon>malvids</taxon>
        <taxon>Brassicales</taxon>
        <taxon>Brassicaceae</taxon>
        <taxon>Brassiceae</taxon>
        <taxon>Brassica</taxon>
    </lineage>
</organism>
<evidence type="ECO:0000313" key="2">
    <source>
        <dbReference type="EMBL" id="KAG2307911.1"/>
    </source>
</evidence>
<reference evidence="2 3" key="1">
    <citation type="submission" date="2020-02" db="EMBL/GenBank/DDBJ databases">
        <authorList>
            <person name="Ma Q."/>
            <person name="Huang Y."/>
            <person name="Song X."/>
            <person name="Pei D."/>
        </authorList>
    </citation>
    <scope>NUCLEOTIDE SEQUENCE [LARGE SCALE GENOMIC DNA]</scope>
    <source>
        <strain evidence="2">Sxm20200214</strain>
        <tissue evidence="2">Leaf</tissue>
    </source>
</reference>
<gene>
    <name evidence="2" type="ORF">Bca52824_027659</name>
</gene>
<keyword evidence="3" id="KW-1185">Reference proteome</keyword>
<feature type="domain" description="DUF1221" evidence="1">
    <location>
        <begin position="8"/>
        <end position="88"/>
    </location>
</feature>
<protein>
    <recommendedName>
        <fullName evidence="1">DUF1221 domain-containing protein</fullName>
    </recommendedName>
</protein>
<dbReference type="AlphaFoldDB" id="A0A8X7VAW9"/>
<evidence type="ECO:0000313" key="3">
    <source>
        <dbReference type="Proteomes" id="UP000886595"/>
    </source>
</evidence>
<dbReference type="Proteomes" id="UP000886595">
    <property type="component" value="Unassembled WGS sequence"/>
</dbReference>
<proteinExistence type="predicted"/>
<comment type="caution">
    <text evidence="2">The sequence shown here is derived from an EMBL/GenBank/DDBJ whole genome shotgun (WGS) entry which is preliminary data.</text>
</comment>
<dbReference type="OrthoDB" id="1725429at2759"/>
<name>A0A8X7VAW9_BRACI</name>
<dbReference type="EMBL" id="JAAMPC010000006">
    <property type="protein sequence ID" value="KAG2307911.1"/>
    <property type="molecule type" value="Genomic_DNA"/>
</dbReference>
<dbReference type="Pfam" id="PF06760">
    <property type="entry name" value="DUF1221"/>
    <property type="match status" value="1"/>
</dbReference>
<evidence type="ECO:0000259" key="1">
    <source>
        <dbReference type="Pfam" id="PF06760"/>
    </source>
</evidence>
<dbReference type="InterPro" id="IPR010632">
    <property type="entry name" value="DUF1221"/>
</dbReference>
<accession>A0A8X7VAW9</accession>